<feature type="compositionally biased region" description="Gly residues" evidence="1">
    <location>
        <begin position="391"/>
        <end position="417"/>
    </location>
</feature>
<feature type="compositionally biased region" description="Low complexity" evidence="1">
    <location>
        <begin position="541"/>
        <end position="580"/>
    </location>
</feature>
<sequence length="682" mass="72751">MLSLRQYLLRLHRFCKVQATTGIIASPTSGFCQFTLPNVTDIPGSGDKPVPKYDNSQVIEIPCNSIFFNVSFDIDQTSDIYFKIYSDSSANLSVVGQIGVYSGKYSINEQSRSSKSSLAQDSNVKVSIISTNKKMDIMVNGAIQASIDVFASNYANYLSQGKKYISFGSQFTGSNITNIVANCINDLGICSVIPMVTTSTDNSNIDKSTSGTLDKTTTSLISNSKTNTTDSNSITYTPSKNQTSTTLNSSSNSYTYSTTSKQEGCTDEEIAEIFKNIGVDTKDQLQYLETIYQRRYGPNPEEFELDPDIQTLLTNYVKHRAMVIKCKLINVVNPTGSSTNIKSQSTSTAGPSPTGPSTTGQSTGGPSTSGQSSGGPSSAGPSTGEPSTGGPSTGGPSTGGPSTGGPSTGGPSTGGPLTGMPSTGGPSTGGPSTGGPSSAVPTASGSPTSGQSTNGPSPTTTSRNPFEDKCSRSSIRYILRRIGVRRIRDLLYFERLYNLRYGNNPQRLRINRRTRRMLRRYAKFRDILIFCKIINPSISSSISMSSQSQTSLSTRPTTYPPSSAGPSTGEPSSGEPSSGGPSTGGPSTGGPSTGGPSSAVPTTSGSPTSGQSTNGPSPTTTSRNPFEDKCSRLSIRNILRRIGVRRIRDLLYFERLYNLRYGNNPQRLRINRRTRRMLRRYA</sequence>
<proteinExistence type="predicted"/>
<feature type="non-terminal residue" evidence="2">
    <location>
        <position position="682"/>
    </location>
</feature>
<dbReference type="Proteomes" id="UP000187283">
    <property type="component" value="Unassembled WGS sequence"/>
</dbReference>
<gene>
    <name evidence="2" type="ORF">AYI70_g7380</name>
</gene>
<keyword evidence="3" id="KW-1185">Reference proteome</keyword>
<feature type="compositionally biased region" description="Low complexity" evidence="1">
    <location>
        <begin position="343"/>
        <end position="390"/>
    </location>
</feature>
<evidence type="ECO:0000313" key="3">
    <source>
        <dbReference type="Proteomes" id="UP000187283"/>
    </source>
</evidence>
<evidence type="ECO:0000313" key="2">
    <source>
        <dbReference type="EMBL" id="OMJ15275.1"/>
    </source>
</evidence>
<feature type="compositionally biased region" description="Polar residues" evidence="1">
    <location>
        <begin position="443"/>
        <end position="464"/>
    </location>
</feature>
<feature type="region of interest" description="Disordered" evidence="1">
    <location>
        <begin position="333"/>
        <end position="468"/>
    </location>
</feature>
<name>A0A1R1XKX4_9FUNG</name>
<feature type="compositionally biased region" description="Low complexity" evidence="1">
    <location>
        <begin position="594"/>
        <end position="622"/>
    </location>
</feature>
<comment type="caution">
    <text evidence="2">The sequence shown here is derived from an EMBL/GenBank/DDBJ whole genome shotgun (WGS) entry which is preliminary data.</text>
</comment>
<protein>
    <submittedName>
        <fullName evidence="2">Uncharacterized protein</fullName>
    </submittedName>
</protein>
<accession>A0A1R1XKX4</accession>
<reference evidence="2 3" key="1">
    <citation type="submission" date="2017-01" db="EMBL/GenBank/DDBJ databases">
        <authorList>
            <person name="Mah S.A."/>
            <person name="Swanson W.J."/>
            <person name="Moy G.W."/>
            <person name="Vacquier V.D."/>
        </authorList>
    </citation>
    <scope>NUCLEOTIDE SEQUENCE [LARGE SCALE GENOMIC DNA]</scope>
    <source>
        <strain evidence="2 3">GSMNP</strain>
    </source>
</reference>
<evidence type="ECO:0000256" key="1">
    <source>
        <dbReference type="SAM" id="MobiDB-lite"/>
    </source>
</evidence>
<feature type="compositionally biased region" description="Polar residues" evidence="1">
    <location>
        <begin position="201"/>
        <end position="221"/>
    </location>
</feature>
<feature type="compositionally biased region" description="Low complexity" evidence="1">
    <location>
        <begin position="222"/>
        <end position="235"/>
    </location>
</feature>
<dbReference type="STRING" id="133412.A0A1R1XKX4"/>
<dbReference type="OrthoDB" id="10546598at2759"/>
<feature type="compositionally biased region" description="Low complexity" evidence="1">
    <location>
        <begin position="243"/>
        <end position="260"/>
    </location>
</feature>
<feature type="compositionally biased region" description="Polar residues" evidence="1">
    <location>
        <begin position="333"/>
        <end position="342"/>
    </location>
</feature>
<dbReference type="EMBL" id="LSSN01002725">
    <property type="protein sequence ID" value="OMJ15275.1"/>
    <property type="molecule type" value="Genomic_DNA"/>
</dbReference>
<feature type="compositionally biased region" description="Gly residues" evidence="1">
    <location>
        <begin position="581"/>
        <end position="593"/>
    </location>
</feature>
<feature type="region of interest" description="Disordered" evidence="1">
    <location>
        <begin position="541"/>
        <end position="628"/>
    </location>
</feature>
<dbReference type="AlphaFoldDB" id="A0A1R1XKX4"/>
<feature type="region of interest" description="Disordered" evidence="1">
    <location>
        <begin position="201"/>
        <end position="262"/>
    </location>
</feature>
<organism evidence="2 3">
    <name type="scientific">Smittium culicis</name>
    <dbReference type="NCBI Taxonomy" id="133412"/>
    <lineage>
        <taxon>Eukaryota</taxon>
        <taxon>Fungi</taxon>
        <taxon>Fungi incertae sedis</taxon>
        <taxon>Zoopagomycota</taxon>
        <taxon>Kickxellomycotina</taxon>
        <taxon>Harpellomycetes</taxon>
        <taxon>Harpellales</taxon>
        <taxon>Legeriomycetaceae</taxon>
        <taxon>Smittium</taxon>
    </lineage>
</organism>